<name>A0AAN7FTB8_QUERU</name>
<dbReference type="InterPro" id="IPR000008">
    <property type="entry name" value="C2_dom"/>
</dbReference>
<dbReference type="Pfam" id="PF00168">
    <property type="entry name" value="C2"/>
    <property type="match status" value="1"/>
</dbReference>
<comment type="caution">
    <text evidence="2">The sequence shown here is derived from an EMBL/GenBank/DDBJ whole genome shotgun (WGS) entry which is preliminary data.</text>
</comment>
<dbReference type="PROSITE" id="PS50004">
    <property type="entry name" value="C2"/>
    <property type="match status" value="1"/>
</dbReference>
<reference evidence="2 3" key="1">
    <citation type="journal article" date="2023" name="G3 (Bethesda)">
        <title>A haplotype-resolved chromosome-scale genome for Quercus rubra L. provides insights into the genetics of adaptive traits for red oak species.</title>
        <authorList>
            <person name="Kapoor B."/>
            <person name="Jenkins J."/>
            <person name="Schmutz J."/>
            <person name="Zhebentyayeva T."/>
            <person name="Kuelheim C."/>
            <person name="Coggeshall M."/>
            <person name="Heim C."/>
            <person name="Lasky J.R."/>
            <person name="Leites L."/>
            <person name="Islam-Faridi N."/>
            <person name="Romero-Severson J."/>
            <person name="DeLeo V.L."/>
            <person name="Lucas S.M."/>
            <person name="Lazic D."/>
            <person name="Gailing O."/>
            <person name="Carlson J."/>
            <person name="Staton M."/>
        </authorList>
    </citation>
    <scope>NUCLEOTIDE SEQUENCE [LARGE SCALE GENOMIC DNA]</scope>
    <source>
        <strain evidence="2">Pseudo-F2</strain>
    </source>
</reference>
<evidence type="ECO:0000313" key="3">
    <source>
        <dbReference type="Proteomes" id="UP001324115"/>
    </source>
</evidence>
<feature type="domain" description="C2" evidence="1">
    <location>
        <begin position="1"/>
        <end position="124"/>
    </location>
</feature>
<dbReference type="InterPro" id="IPR044750">
    <property type="entry name" value="C2_SRC2/BAP"/>
</dbReference>
<protein>
    <recommendedName>
        <fullName evidence="1">C2 domain-containing protein</fullName>
    </recommendedName>
</protein>
<dbReference type="PANTHER" id="PTHR32246:SF173">
    <property type="entry name" value="C2 DOMAIN-CONTAINING PROTEIN"/>
    <property type="match status" value="1"/>
</dbReference>
<evidence type="ECO:0000313" key="2">
    <source>
        <dbReference type="EMBL" id="KAK4595775.1"/>
    </source>
</evidence>
<proteinExistence type="predicted"/>
<keyword evidence="3" id="KW-1185">Reference proteome</keyword>
<dbReference type="EMBL" id="JAXUIC010000003">
    <property type="protein sequence ID" value="KAK4595775.1"/>
    <property type="molecule type" value="Genomic_DNA"/>
</dbReference>
<evidence type="ECO:0000259" key="1">
    <source>
        <dbReference type="PROSITE" id="PS50004"/>
    </source>
</evidence>
<sequence length="261" mass="28362">MVAYSPLEIIIESATELENVNHVIKMKVYAVLSICGSDNSNLNFTEQRTPVDIDGHSNPKWNFFAKFNVDIVAAQQNQLTLVIKLKSVKNIHSLKPNEDVDIGEVNVPIKDFLTDSFGLAEEEEKHVNYPVRTMAGEPKGVLKFSYKLGKPSSRDYQHVVQQPGYCGCSHSGYAVPPPYPAYGHAAQPSYPPYGHAAPPPYGQAAPPYGHAAPQMQPQQKPNSIFARLGIGLAGGAISGLIDSLISNLLAALHSKCKNLSI</sequence>
<dbReference type="GO" id="GO:0006952">
    <property type="term" value="P:defense response"/>
    <property type="evidence" value="ECO:0007669"/>
    <property type="project" value="InterPro"/>
</dbReference>
<dbReference type="Proteomes" id="UP001324115">
    <property type="component" value="Unassembled WGS sequence"/>
</dbReference>
<organism evidence="2 3">
    <name type="scientific">Quercus rubra</name>
    <name type="common">Northern red oak</name>
    <name type="synonym">Quercus borealis</name>
    <dbReference type="NCBI Taxonomy" id="3512"/>
    <lineage>
        <taxon>Eukaryota</taxon>
        <taxon>Viridiplantae</taxon>
        <taxon>Streptophyta</taxon>
        <taxon>Embryophyta</taxon>
        <taxon>Tracheophyta</taxon>
        <taxon>Spermatophyta</taxon>
        <taxon>Magnoliopsida</taxon>
        <taxon>eudicotyledons</taxon>
        <taxon>Gunneridae</taxon>
        <taxon>Pentapetalae</taxon>
        <taxon>rosids</taxon>
        <taxon>fabids</taxon>
        <taxon>Fagales</taxon>
        <taxon>Fagaceae</taxon>
        <taxon>Quercus</taxon>
    </lineage>
</organism>
<gene>
    <name evidence="2" type="ORF">RGQ29_014034</name>
</gene>
<dbReference type="Gene3D" id="2.60.40.150">
    <property type="entry name" value="C2 domain"/>
    <property type="match status" value="1"/>
</dbReference>
<dbReference type="AlphaFoldDB" id="A0AAN7FTB8"/>
<dbReference type="CDD" id="cd04051">
    <property type="entry name" value="C2_SRC2_like"/>
    <property type="match status" value="1"/>
</dbReference>
<accession>A0AAN7FTB8</accession>
<dbReference type="InterPro" id="IPR035892">
    <property type="entry name" value="C2_domain_sf"/>
</dbReference>
<dbReference type="SUPFAM" id="SSF49562">
    <property type="entry name" value="C2 domain (Calcium/lipid-binding domain, CaLB)"/>
    <property type="match status" value="1"/>
</dbReference>
<dbReference type="PANTHER" id="PTHR32246">
    <property type="entry name" value="INGRESSION PROTEIN FIC1"/>
    <property type="match status" value="1"/>
</dbReference>